<keyword evidence="9" id="KW-1185">Reference proteome</keyword>
<accession>A0A914V7R5</accession>
<evidence type="ECO:0000259" key="8">
    <source>
        <dbReference type="PROSITE" id="PS50071"/>
    </source>
</evidence>
<dbReference type="PANTHER" id="PTHR24329:SF543">
    <property type="entry name" value="FI01017P-RELATED"/>
    <property type="match status" value="1"/>
</dbReference>
<keyword evidence="2 5" id="KW-0238">DNA-binding</keyword>
<dbReference type="PANTHER" id="PTHR24329">
    <property type="entry name" value="HOMEOBOX PROTEIN ARISTALESS"/>
    <property type="match status" value="1"/>
</dbReference>
<name>A0A914V7R5_9BILA</name>
<evidence type="ECO:0000256" key="6">
    <source>
        <dbReference type="RuleBase" id="RU000682"/>
    </source>
</evidence>
<dbReference type="SMART" id="SM00389">
    <property type="entry name" value="HOX"/>
    <property type="match status" value="1"/>
</dbReference>
<dbReference type="InterPro" id="IPR009057">
    <property type="entry name" value="Homeodomain-like_sf"/>
</dbReference>
<sequence length="211" mass="24031">MFSVYNHSASVLPSSGFTPMPSSCWLPSTTRPPLRPFVSQSAVRLPTPTQPPPHFPTAVHHSPTSVLQPYPSYYDAVPFYHSFPTWGYQDDQNGRRKQRRNRTTFSVHQLEELERAFQRTHYPDVFTREELAMKIHLTEARIQVWFQNRRAKHRKATKGEKLSDSSAANHIESVDDSADRSATLPPSSDEQSAAVGVQQSMFCSIRKLTEC</sequence>
<dbReference type="Proteomes" id="UP000887566">
    <property type="component" value="Unplaced"/>
</dbReference>
<evidence type="ECO:0000256" key="5">
    <source>
        <dbReference type="PROSITE-ProRule" id="PRU00108"/>
    </source>
</evidence>
<keyword evidence="3 5" id="KW-0371">Homeobox</keyword>
<evidence type="ECO:0000313" key="9">
    <source>
        <dbReference type="Proteomes" id="UP000887566"/>
    </source>
</evidence>
<evidence type="ECO:0000256" key="4">
    <source>
        <dbReference type="ARBA" id="ARBA00023242"/>
    </source>
</evidence>
<dbReference type="GO" id="GO:0005634">
    <property type="term" value="C:nucleus"/>
    <property type="evidence" value="ECO:0007669"/>
    <property type="project" value="UniProtKB-SubCell"/>
</dbReference>
<evidence type="ECO:0000256" key="3">
    <source>
        <dbReference type="ARBA" id="ARBA00023155"/>
    </source>
</evidence>
<evidence type="ECO:0000256" key="7">
    <source>
        <dbReference type="SAM" id="MobiDB-lite"/>
    </source>
</evidence>
<evidence type="ECO:0000313" key="10">
    <source>
        <dbReference type="WBParaSite" id="PSAMB.scaffold1643size29111.g14153.t1"/>
    </source>
</evidence>
<proteinExistence type="predicted"/>
<dbReference type="SUPFAM" id="SSF46689">
    <property type="entry name" value="Homeodomain-like"/>
    <property type="match status" value="1"/>
</dbReference>
<evidence type="ECO:0000256" key="2">
    <source>
        <dbReference type="ARBA" id="ARBA00023125"/>
    </source>
</evidence>
<dbReference type="GO" id="GO:0000977">
    <property type="term" value="F:RNA polymerase II transcription regulatory region sequence-specific DNA binding"/>
    <property type="evidence" value="ECO:0007669"/>
    <property type="project" value="TreeGrafter"/>
</dbReference>
<dbReference type="InterPro" id="IPR050649">
    <property type="entry name" value="Paired_Homeobox_TFs"/>
</dbReference>
<dbReference type="GO" id="GO:0000981">
    <property type="term" value="F:DNA-binding transcription factor activity, RNA polymerase II-specific"/>
    <property type="evidence" value="ECO:0007669"/>
    <property type="project" value="InterPro"/>
</dbReference>
<feature type="domain" description="Homeobox" evidence="8">
    <location>
        <begin position="96"/>
        <end position="156"/>
    </location>
</feature>
<comment type="subcellular location">
    <subcellularLocation>
        <location evidence="1 5 6">Nucleus</location>
    </subcellularLocation>
</comment>
<dbReference type="PROSITE" id="PS00027">
    <property type="entry name" value="HOMEOBOX_1"/>
    <property type="match status" value="1"/>
</dbReference>
<dbReference type="Gene3D" id="1.10.10.60">
    <property type="entry name" value="Homeodomain-like"/>
    <property type="match status" value="1"/>
</dbReference>
<keyword evidence="4 5" id="KW-0539">Nucleus</keyword>
<dbReference type="PROSITE" id="PS50071">
    <property type="entry name" value="HOMEOBOX_2"/>
    <property type="match status" value="1"/>
</dbReference>
<dbReference type="InterPro" id="IPR017970">
    <property type="entry name" value="Homeobox_CS"/>
</dbReference>
<dbReference type="InterPro" id="IPR001356">
    <property type="entry name" value="HD"/>
</dbReference>
<dbReference type="FunFam" id="1.10.10.60:FF:000291">
    <property type="entry name" value="ALX homeobox protein 1"/>
    <property type="match status" value="1"/>
</dbReference>
<feature type="region of interest" description="Disordered" evidence="7">
    <location>
        <begin position="154"/>
        <end position="195"/>
    </location>
</feature>
<feature type="compositionally biased region" description="Polar residues" evidence="7">
    <location>
        <begin position="184"/>
        <end position="195"/>
    </location>
</feature>
<dbReference type="Pfam" id="PF00046">
    <property type="entry name" value="Homeodomain"/>
    <property type="match status" value="1"/>
</dbReference>
<protein>
    <submittedName>
        <fullName evidence="10">Homeobox domain-containing protein</fullName>
    </submittedName>
</protein>
<dbReference type="AlphaFoldDB" id="A0A914V7R5"/>
<reference evidence="10" key="1">
    <citation type="submission" date="2022-11" db="UniProtKB">
        <authorList>
            <consortium name="WormBaseParasite"/>
        </authorList>
    </citation>
    <scope>IDENTIFICATION</scope>
</reference>
<organism evidence="9 10">
    <name type="scientific">Plectus sambesii</name>
    <dbReference type="NCBI Taxonomy" id="2011161"/>
    <lineage>
        <taxon>Eukaryota</taxon>
        <taxon>Metazoa</taxon>
        <taxon>Ecdysozoa</taxon>
        <taxon>Nematoda</taxon>
        <taxon>Chromadorea</taxon>
        <taxon>Plectida</taxon>
        <taxon>Plectina</taxon>
        <taxon>Plectoidea</taxon>
        <taxon>Plectidae</taxon>
        <taxon>Plectus</taxon>
    </lineage>
</organism>
<feature type="DNA-binding region" description="Homeobox" evidence="5">
    <location>
        <begin position="98"/>
        <end position="157"/>
    </location>
</feature>
<dbReference type="CDD" id="cd00086">
    <property type="entry name" value="homeodomain"/>
    <property type="match status" value="1"/>
</dbReference>
<dbReference type="WBParaSite" id="PSAMB.scaffold1643size29111.g14153.t1">
    <property type="protein sequence ID" value="PSAMB.scaffold1643size29111.g14153.t1"/>
    <property type="gene ID" value="PSAMB.scaffold1643size29111.g14153"/>
</dbReference>
<evidence type="ECO:0000256" key="1">
    <source>
        <dbReference type="ARBA" id="ARBA00004123"/>
    </source>
</evidence>